<keyword evidence="2" id="KW-1185">Reference proteome</keyword>
<accession>A0ABZ0TEJ8</accession>
<name>A0ABZ0TEJ8_9SPHI</name>
<proteinExistence type="predicted"/>
<gene>
    <name evidence="1" type="ORF">SNE25_20085</name>
</gene>
<dbReference type="Proteomes" id="UP001324380">
    <property type="component" value="Chromosome"/>
</dbReference>
<organism evidence="1 2">
    <name type="scientific">Mucilaginibacter sabulilitoris</name>
    <dbReference type="NCBI Taxonomy" id="1173583"/>
    <lineage>
        <taxon>Bacteria</taxon>
        <taxon>Pseudomonadati</taxon>
        <taxon>Bacteroidota</taxon>
        <taxon>Sphingobacteriia</taxon>
        <taxon>Sphingobacteriales</taxon>
        <taxon>Sphingobacteriaceae</taxon>
        <taxon>Mucilaginibacter</taxon>
    </lineage>
</organism>
<dbReference type="RefSeq" id="WP_321560786.1">
    <property type="nucleotide sequence ID" value="NZ_CP139558.1"/>
</dbReference>
<sequence length="75" mass="8594">MTFGDHFHGIKFTNDLIGFFVNGGLIRLPVRRSPCRIDPRSGYVRCFLFQPVRLGMNTIGNQRGMFYGMIVIRQG</sequence>
<evidence type="ECO:0000313" key="2">
    <source>
        <dbReference type="Proteomes" id="UP001324380"/>
    </source>
</evidence>
<protein>
    <submittedName>
        <fullName evidence="1">Uncharacterized protein</fullName>
    </submittedName>
</protein>
<dbReference type="EMBL" id="CP139558">
    <property type="protein sequence ID" value="WPU91620.1"/>
    <property type="molecule type" value="Genomic_DNA"/>
</dbReference>
<reference evidence="1 2" key="1">
    <citation type="submission" date="2023-11" db="EMBL/GenBank/DDBJ databases">
        <title>Analysis of the Genomes of Mucilaginibacter gossypii cycad 4 and M. sabulilitoris SNA2: microbes with the potential for plant growth promotion.</title>
        <authorList>
            <person name="Hirsch A.M."/>
            <person name="Humm E."/>
            <person name="Rubbi M."/>
            <person name="Del Vecchio G."/>
            <person name="Ha S.M."/>
            <person name="Pellegrini M."/>
            <person name="Gunsalus R.P."/>
        </authorList>
    </citation>
    <scope>NUCLEOTIDE SEQUENCE [LARGE SCALE GENOMIC DNA]</scope>
    <source>
        <strain evidence="1 2">SNA2</strain>
    </source>
</reference>
<evidence type="ECO:0000313" key="1">
    <source>
        <dbReference type="EMBL" id="WPU91620.1"/>
    </source>
</evidence>